<organism evidence="6 7">
    <name type="scientific">Desulfamplus magnetovallimortis</name>
    <dbReference type="NCBI Taxonomy" id="1246637"/>
    <lineage>
        <taxon>Bacteria</taxon>
        <taxon>Pseudomonadati</taxon>
        <taxon>Thermodesulfobacteriota</taxon>
        <taxon>Desulfobacteria</taxon>
        <taxon>Desulfobacterales</taxon>
        <taxon>Desulfobacteraceae</taxon>
        <taxon>Desulfamplus</taxon>
    </lineage>
</organism>
<dbReference type="InterPro" id="IPR011006">
    <property type="entry name" value="CheY-like_superfamily"/>
</dbReference>
<dbReference type="OrthoDB" id="9778432at2"/>
<protein>
    <recommendedName>
        <fullName evidence="1">diguanylate cyclase</fullName>
        <ecNumber evidence="1">2.7.7.65</ecNumber>
    </recommendedName>
</protein>
<dbReference type="InterPro" id="IPR000160">
    <property type="entry name" value="GGDEF_dom"/>
</dbReference>
<dbReference type="SUPFAM" id="SSF52172">
    <property type="entry name" value="CheY-like"/>
    <property type="match status" value="1"/>
</dbReference>
<dbReference type="PANTHER" id="PTHR45138:SF9">
    <property type="entry name" value="DIGUANYLATE CYCLASE DGCM-RELATED"/>
    <property type="match status" value="1"/>
</dbReference>
<feature type="domain" description="GGDEF" evidence="5">
    <location>
        <begin position="194"/>
        <end position="331"/>
    </location>
</feature>
<keyword evidence="7" id="KW-1185">Reference proteome</keyword>
<feature type="modified residue" description="4-aspartylphosphate" evidence="3">
    <location>
        <position position="56"/>
    </location>
</feature>
<dbReference type="CDD" id="cd01949">
    <property type="entry name" value="GGDEF"/>
    <property type="match status" value="1"/>
</dbReference>
<evidence type="ECO:0000313" key="7">
    <source>
        <dbReference type="Proteomes" id="UP000191931"/>
    </source>
</evidence>
<dbReference type="GO" id="GO:1902201">
    <property type="term" value="P:negative regulation of bacterial-type flagellum-dependent cell motility"/>
    <property type="evidence" value="ECO:0007669"/>
    <property type="project" value="TreeGrafter"/>
</dbReference>
<dbReference type="AlphaFoldDB" id="A0A1W1HG39"/>
<evidence type="ECO:0000313" key="6">
    <source>
        <dbReference type="EMBL" id="SLM31352.1"/>
    </source>
</evidence>
<dbReference type="InterPro" id="IPR001789">
    <property type="entry name" value="Sig_transdc_resp-reg_receiver"/>
</dbReference>
<proteinExistence type="predicted"/>
<sequence>MGQRRDTILIVDDERFNLNILQDLLDPQYDIMVAKNGSQALKRAAASPPPDLILLDIMMPAMDGYEVLERLKADNRTKEIPVIFITAMGDSIEEAKGLELGAADYIIKPFSPPVVTARIRTQLNLKWSLERERQLNRKLSQLNDTLADKNEKLHEFNVILKNMASYDGLTGIPNRRRFDEFLDQEWQRSIRNRTPISLIMMDIDFFKFYNDNYGHAAGDECLKQVAQALFQSIERKVDMVARYGGEEFACVLPETDATGAKLVGQRLRSAVVSLHLPHEHSEAETMVTISLGAATMTPEHGNDPEMLIKKADEKLYQAKKEGRNRLVCAISDI</sequence>
<accession>A0A1W1HG39</accession>
<dbReference type="EC" id="2.7.7.65" evidence="1"/>
<dbReference type="PANTHER" id="PTHR45138">
    <property type="entry name" value="REGULATORY COMPONENTS OF SENSORY TRANSDUCTION SYSTEM"/>
    <property type="match status" value="1"/>
</dbReference>
<evidence type="ECO:0000259" key="4">
    <source>
        <dbReference type="PROSITE" id="PS50110"/>
    </source>
</evidence>
<dbReference type="Pfam" id="PF00990">
    <property type="entry name" value="GGDEF"/>
    <property type="match status" value="1"/>
</dbReference>
<dbReference type="Pfam" id="PF00072">
    <property type="entry name" value="Response_reg"/>
    <property type="match status" value="1"/>
</dbReference>
<dbReference type="SUPFAM" id="SSF55073">
    <property type="entry name" value="Nucleotide cyclase"/>
    <property type="match status" value="1"/>
</dbReference>
<dbReference type="GO" id="GO:0043709">
    <property type="term" value="P:cell adhesion involved in single-species biofilm formation"/>
    <property type="evidence" value="ECO:0007669"/>
    <property type="project" value="TreeGrafter"/>
</dbReference>
<comment type="catalytic activity">
    <reaction evidence="2">
        <text>2 GTP = 3',3'-c-di-GMP + 2 diphosphate</text>
        <dbReference type="Rhea" id="RHEA:24898"/>
        <dbReference type="ChEBI" id="CHEBI:33019"/>
        <dbReference type="ChEBI" id="CHEBI:37565"/>
        <dbReference type="ChEBI" id="CHEBI:58805"/>
        <dbReference type="EC" id="2.7.7.65"/>
    </reaction>
</comment>
<dbReference type="Gene3D" id="3.40.50.2300">
    <property type="match status" value="1"/>
</dbReference>
<dbReference type="SMART" id="SM00267">
    <property type="entry name" value="GGDEF"/>
    <property type="match status" value="1"/>
</dbReference>
<dbReference type="RefSeq" id="WP_080800049.1">
    <property type="nucleotide sequence ID" value="NZ_LT828541.1"/>
</dbReference>
<dbReference type="EMBL" id="FWEV01000224">
    <property type="protein sequence ID" value="SLM31352.1"/>
    <property type="molecule type" value="Genomic_DNA"/>
</dbReference>
<evidence type="ECO:0000256" key="1">
    <source>
        <dbReference type="ARBA" id="ARBA00012528"/>
    </source>
</evidence>
<dbReference type="GO" id="GO:0000160">
    <property type="term" value="P:phosphorelay signal transduction system"/>
    <property type="evidence" value="ECO:0007669"/>
    <property type="project" value="InterPro"/>
</dbReference>
<dbReference type="STRING" id="1246637.MTBBW1_300083"/>
<feature type="domain" description="Response regulatory" evidence="4">
    <location>
        <begin position="7"/>
        <end position="123"/>
    </location>
</feature>
<dbReference type="Proteomes" id="UP000191931">
    <property type="component" value="Unassembled WGS sequence"/>
</dbReference>
<dbReference type="SMART" id="SM00448">
    <property type="entry name" value="REC"/>
    <property type="match status" value="1"/>
</dbReference>
<dbReference type="InterPro" id="IPR050469">
    <property type="entry name" value="Diguanylate_Cyclase"/>
</dbReference>
<gene>
    <name evidence="6" type="ORF">MTBBW1_300083</name>
</gene>
<evidence type="ECO:0000259" key="5">
    <source>
        <dbReference type="PROSITE" id="PS50887"/>
    </source>
</evidence>
<evidence type="ECO:0000256" key="2">
    <source>
        <dbReference type="ARBA" id="ARBA00034247"/>
    </source>
</evidence>
<evidence type="ECO:0000256" key="3">
    <source>
        <dbReference type="PROSITE-ProRule" id="PRU00169"/>
    </source>
</evidence>
<dbReference type="Gene3D" id="3.30.70.270">
    <property type="match status" value="1"/>
</dbReference>
<dbReference type="InterPro" id="IPR029787">
    <property type="entry name" value="Nucleotide_cyclase"/>
</dbReference>
<dbReference type="NCBIfam" id="TIGR00254">
    <property type="entry name" value="GGDEF"/>
    <property type="match status" value="1"/>
</dbReference>
<keyword evidence="3" id="KW-0597">Phosphoprotein</keyword>
<dbReference type="InterPro" id="IPR043128">
    <property type="entry name" value="Rev_trsase/Diguanyl_cyclase"/>
</dbReference>
<dbReference type="PROSITE" id="PS50887">
    <property type="entry name" value="GGDEF"/>
    <property type="match status" value="1"/>
</dbReference>
<dbReference type="GO" id="GO:0052621">
    <property type="term" value="F:diguanylate cyclase activity"/>
    <property type="evidence" value="ECO:0007669"/>
    <property type="project" value="UniProtKB-EC"/>
</dbReference>
<dbReference type="GO" id="GO:0005886">
    <property type="term" value="C:plasma membrane"/>
    <property type="evidence" value="ECO:0007669"/>
    <property type="project" value="TreeGrafter"/>
</dbReference>
<name>A0A1W1HG39_9BACT</name>
<dbReference type="FunFam" id="3.30.70.270:FF:000001">
    <property type="entry name" value="Diguanylate cyclase domain protein"/>
    <property type="match status" value="1"/>
</dbReference>
<dbReference type="PROSITE" id="PS50110">
    <property type="entry name" value="RESPONSE_REGULATORY"/>
    <property type="match status" value="1"/>
</dbReference>
<reference evidence="6 7" key="1">
    <citation type="submission" date="2017-03" db="EMBL/GenBank/DDBJ databases">
        <authorList>
            <person name="Afonso C.L."/>
            <person name="Miller P.J."/>
            <person name="Scott M.A."/>
            <person name="Spackman E."/>
            <person name="Goraichik I."/>
            <person name="Dimitrov K.M."/>
            <person name="Suarez D.L."/>
            <person name="Swayne D.E."/>
        </authorList>
    </citation>
    <scope>NUCLEOTIDE SEQUENCE [LARGE SCALE GENOMIC DNA]</scope>
    <source>
        <strain evidence="6">PRJEB14757</strain>
    </source>
</reference>